<evidence type="ECO:0000313" key="2">
    <source>
        <dbReference type="EMBL" id="GGV03746.1"/>
    </source>
</evidence>
<comment type="caution">
    <text evidence="2">The sequence shown here is derived from an EMBL/GenBank/DDBJ whole genome shotgun (WGS) entry which is preliminary data.</text>
</comment>
<proteinExistence type="predicted"/>
<sequence length="154" mass="16757">MRRTLERLALALAGRPAARLAAHLSIPTSANSLLRLLGKLPDKKLGTAPRVLGVDDFAFKKGHVYGTILMDVETGERVDALPDRTADTLIAWLRDHPGVEIVCRDRASAYAEATRTVCPDATQVADRFQCAMRRLVVSPTQSGGIWREILGPDG</sequence>
<evidence type="ECO:0000259" key="1">
    <source>
        <dbReference type="Pfam" id="PF01610"/>
    </source>
</evidence>
<dbReference type="EMBL" id="BMRP01000088">
    <property type="protein sequence ID" value="GGV03746.1"/>
    <property type="molecule type" value="Genomic_DNA"/>
</dbReference>
<dbReference type="PANTHER" id="PTHR33498">
    <property type="entry name" value="TRANSPOSASE FOR INSERTION SEQUENCE ELEMENT IS1557"/>
    <property type="match status" value="1"/>
</dbReference>
<dbReference type="PANTHER" id="PTHR33498:SF1">
    <property type="entry name" value="TRANSPOSASE FOR INSERTION SEQUENCE ELEMENT IS1557"/>
    <property type="match status" value="1"/>
</dbReference>
<evidence type="ECO:0000313" key="3">
    <source>
        <dbReference type="Proteomes" id="UP000654471"/>
    </source>
</evidence>
<dbReference type="Pfam" id="PF01610">
    <property type="entry name" value="DDE_Tnp_ISL3"/>
    <property type="match status" value="1"/>
</dbReference>
<accession>A0ABQ2VSC8</accession>
<dbReference type="RefSeq" id="WP_189308624.1">
    <property type="nucleotide sequence ID" value="NZ_BMRP01000088.1"/>
</dbReference>
<dbReference type="Proteomes" id="UP000654471">
    <property type="component" value="Unassembled WGS sequence"/>
</dbReference>
<dbReference type="InterPro" id="IPR047951">
    <property type="entry name" value="Transpos_ISL3"/>
</dbReference>
<dbReference type="InterPro" id="IPR002560">
    <property type="entry name" value="Transposase_DDE"/>
</dbReference>
<keyword evidence="3" id="KW-1185">Reference proteome</keyword>
<organism evidence="2 3">
    <name type="scientific">Streptomyces albospinus</name>
    <dbReference type="NCBI Taxonomy" id="285515"/>
    <lineage>
        <taxon>Bacteria</taxon>
        <taxon>Bacillati</taxon>
        <taxon>Actinomycetota</taxon>
        <taxon>Actinomycetes</taxon>
        <taxon>Kitasatosporales</taxon>
        <taxon>Streptomycetaceae</taxon>
        <taxon>Streptomyces</taxon>
    </lineage>
</organism>
<reference evidence="3" key="1">
    <citation type="journal article" date="2019" name="Int. J. Syst. Evol. Microbiol.">
        <title>The Global Catalogue of Microorganisms (GCM) 10K type strain sequencing project: providing services to taxonomists for standard genome sequencing and annotation.</title>
        <authorList>
            <consortium name="The Broad Institute Genomics Platform"/>
            <consortium name="The Broad Institute Genome Sequencing Center for Infectious Disease"/>
            <person name="Wu L."/>
            <person name="Ma J."/>
        </authorList>
    </citation>
    <scope>NUCLEOTIDE SEQUENCE [LARGE SCALE GENOMIC DNA]</scope>
    <source>
        <strain evidence="3">JCM 3399</strain>
    </source>
</reference>
<protein>
    <recommendedName>
        <fullName evidence="1">Transposase IS204/IS1001/IS1096/IS1165 DDE domain-containing protein</fullName>
    </recommendedName>
</protein>
<name>A0ABQ2VSC8_9ACTN</name>
<gene>
    <name evidence="2" type="ORF">GCM10010211_83780</name>
</gene>
<feature type="domain" description="Transposase IS204/IS1001/IS1096/IS1165 DDE" evidence="1">
    <location>
        <begin position="52"/>
        <end position="128"/>
    </location>
</feature>